<keyword evidence="2" id="KW-0680">Restriction system</keyword>
<dbReference type="PANTHER" id="PTHR43140:SF1">
    <property type="entry name" value="TYPE I RESTRICTION ENZYME ECOKI SPECIFICITY SUBUNIT"/>
    <property type="match status" value="1"/>
</dbReference>
<evidence type="ECO:0000256" key="2">
    <source>
        <dbReference type="ARBA" id="ARBA00022747"/>
    </source>
</evidence>
<dbReference type="InterPro" id="IPR000055">
    <property type="entry name" value="Restrct_endonuc_typeI_TRD"/>
</dbReference>
<dbReference type="InterPro" id="IPR051212">
    <property type="entry name" value="Type-I_RE_S_subunit"/>
</dbReference>
<accession>A0A853F927</accession>
<evidence type="ECO:0000313" key="5">
    <source>
        <dbReference type="EMBL" id="NYT28640.1"/>
    </source>
</evidence>
<dbReference type="GO" id="GO:0003677">
    <property type="term" value="F:DNA binding"/>
    <property type="evidence" value="ECO:0007669"/>
    <property type="project" value="UniProtKB-KW"/>
</dbReference>
<protein>
    <submittedName>
        <fullName evidence="5">Restriction endonuclease subunit S</fullName>
    </submittedName>
</protein>
<keyword evidence="5" id="KW-0255">Endonuclease</keyword>
<dbReference type="GO" id="GO:0009307">
    <property type="term" value="P:DNA restriction-modification system"/>
    <property type="evidence" value="ECO:0007669"/>
    <property type="project" value="UniProtKB-KW"/>
</dbReference>
<evidence type="ECO:0000256" key="3">
    <source>
        <dbReference type="ARBA" id="ARBA00023125"/>
    </source>
</evidence>
<evidence type="ECO:0000256" key="1">
    <source>
        <dbReference type="ARBA" id="ARBA00010923"/>
    </source>
</evidence>
<dbReference type="Pfam" id="PF01420">
    <property type="entry name" value="Methylase_S"/>
    <property type="match status" value="1"/>
</dbReference>
<dbReference type="EMBL" id="JACCHT010000007">
    <property type="protein sequence ID" value="NYT28640.1"/>
    <property type="molecule type" value="Genomic_DNA"/>
</dbReference>
<keyword evidence="5" id="KW-0378">Hydrolase</keyword>
<feature type="domain" description="Type I restriction modification DNA specificity" evidence="4">
    <location>
        <begin position="9"/>
        <end position="115"/>
    </location>
</feature>
<dbReference type="PANTHER" id="PTHR43140">
    <property type="entry name" value="TYPE-1 RESTRICTION ENZYME ECOKI SPECIFICITY PROTEIN"/>
    <property type="match status" value="1"/>
</dbReference>
<dbReference type="SUPFAM" id="SSF116734">
    <property type="entry name" value="DNA methylase specificity domain"/>
    <property type="match status" value="1"/>
</dbReference>
<name>A0A853F927_9GAMM</name>
<evidence type="ECO:0000313" key="6">
    <source>
        <dbReference type="Proteomes" id="UP000568751"/>
    </source>
</evidence>
<evidence type="ECO:0000259" key="4">
    <source>
        <dbReference type="Pfam" id="PF01420"/>
    </source>
</evidence>
<comment type="caution">
    <text evidence="5">The sequence shown here is derived from an EMBL/GenBank/DDBJ whole genome shotgun (WGS) entry which is preliminary data.</text>
</comment>
<proteinExistence type="inferred from homology"/>
<comment type="similarity">
    <text evidence="1">Belongs to the type-I restriction system S methylase family.</text>
</comment>
<dbReference type="AlphaFoldDB" id="A0A853F927"/>
<reference evidence="5 6" key="1">
    <citation type="submission" date="2020-05" db="EMBL/GenBank/DDBJ databases">
        <title>Horizontal transmission and recombination maintain forever young bacterial symbiont genomes.</title>
        <authorList>
            <person name="Russell S.L."/>
            <person name="Pepper-Tunick E."/>
            <person name="Svedberg J."/>
            <person name="Byrne A."/>
            <person name="Ruelas Castillo J."/>
            <person name="Vollmers C."/>
            <person name="Beinart R.A."/>
            <person name="Corbett-Detig R."/>
        </authorList>
    </citation>
    <scope>NUCLEOTIDE SEQUENCE [LARGE SCALE GENOMIC DNA]</scope>
    <source>
        <strain evidence="5">455</strain>
    </source>
</reference>
<keyword evidence="5" id="KW-0540">Nuclease</keyword>
<sequence length="119" mass="14131">SKCEPQIKSQTIKLPKGYFLYGKLRPYLNKYFYNYLDDKNIIISSEFFVFSVKNINELYFKFCLSSSFVQYQITNYMKGARMPRIGEDIFKNLQIPLPPLKIQNKIANHIQTLKTKFKP</sequence>
<feature type="non-terminal residue" evidence="5">
    <location>
        <position position="1"/>
    </location>
</feature>
<gene>
    <name evidence="5" type="ORF">H0A76_12755</name>
</gene>
<organism evidence="5 6">
    <name type="scientific">Candidatus Thiodubiliella endoseptemdiera</name>
    <dbReference type="NCBI Taxonomy" id="2738886"/>
    <lineage>
        <taxon>Bacteria</taxon>
        <taxon>Pseudomonadati</taxon>
        <taxon>Pseudomonadota</taxon>
        <taxon>Gammaproteobacteria</taxon>
        <taxon>Candidatus Pseudothioglobaceae</taxon>
        <taxon>Candidatus Thiodubiliella</taxon>
    </lineage>
</organism>
<dbReference type="InterPro" id="IPR044946">
    <property type="entry name" value="Restrct_endonuc_typeI_TRD_sf"/>
</dbReference>
<dbReference type="GO" id="GO:0004519">
    <property type="term" value="F:endonuclease activity"/>
    <property type="evidence" value="ECO:0007669"/>
    <property type="project" value="UniProtKB-KW"/>
</dbReference>
<keyword evidence="3" id="KW-0238">DNA-binding</keyword>
<dbReference type="Gene3D" id="3.90.220.20">
    <property type="entry name" value="DNA methylase specificity domains"/>
    <property type="match status" value="1"/>
</dbReference>
<dbReference type="Proteomes" id="UP000568751">
    <property type="component" value="Unassembled WGS sequence"/>
</dbReference>